<evidence type="ECO:0000256" key="1">
    <source>
        <dbReference type="SAM" id="MobiDB-lite"/>
    </source>
</evidence>
<keyword evidence="3" id="KW-1185">Reference proteome</keyword>
<protein>
    <submittedName>
        <fullName evidence="2">Uncharacterized protein</fullName>
    </submittedName>
</protein>
<dbReference type="EMBL" id="LXQA010839924">
    <property type="protein sequence ID" value="MCI73507.1"/>
    <property type="molecule type" value="Genomic_DNA"/>
</dbReference>
<evidence type="ECO:0000313" key="2">
    <source>
        <dbReference type="EMBL" id="MCI73507.1"/>
    </source>
</evidence>
<dbReference type="AlphaFoldDB" id="A0A392UL83"/>
<dbReference type="Proteomes" id="UP000265520">
    <property type="component" value="Unassembled WGS sequence"/>
</dbReference>
<feature type="region of interest" description="Disordered" evidence="1">
    <location>
        <begin position="1"/>
        <end position="20"/>
    </location>
</feature>
<feature type="non-terminal residue" evidence="2">
    <location>
        <position position="1"/>
    </location>
</feature>
<reference evidence="2 3" key="1">
    <citation type="journal article" date="2018" name="Front. Plant Sci.">
        <title>Red Clover (Trifolium pratense) and Zigzag Clover (T. medium) - A Picture of Genomic Similarities and Differences.</title>
        <authorList>
            <person name="Dluhosova J."/>
            <person name="Istvanek J."/>
            <person name="Nedelnik J."/>
            <person name="Repkova J."/>
        </authorList>
    </citation>
    <scope>NUCLEOTIDE SEQUENCE [LARGE SCALE GENOMIC DNA]</scope>
    <source>
        <strain evidence="3">cv. 10/8</strain>
        <tissue evidence="2">Leaf</tissue>
    </source>
</reference>
<proteinExistence type="predicted"/>
<evidence type="ECO:0000313" key="3">
    <source>
        <dbReference type="Proteomes" id="UP000265520"/>
    </source>
</evidence>
<organism evidence="2 3">
    <name type="scientific">Trifolium medium</name>
    <dbReference type="NCBI Taxonomy" id="97028"/>
    <lineage>
        <taxon>Eukaryota</taxon>
        <taxon>Viridiplantae</taxon>
        <taxon>Streptophyta</taxon>
        <taxon>Embryophyta</taxon>
        <taxon>Tracheophyta</taxon>
        <taxon>Spermatophyta</taxon>
        <taxon>Magnoliopsida</taxon>
        <taxon>eudicotyledons</taxon>
        <taxon>Gunneridae</taxon>
        <taxon>Pentapetalae</taxon>
        <taxon>rosids</taxon>
        <taxon>fabids</taxon>
        <taxon>Fabales</taxon>
        <taxon>Fabaceae</taxon>
        <taxon>Papilionoideae</taxon>
        <taxon>50 kb inversion clade</taxon>
        <taxon>NPAAA clade</taxon>
        <taxon>Hologalegina</taxon>
        <taxon>IRL clade</taxon>
        <taxon>Trifolieae</taxon>
        <taxon>Trifolium</taxon>
    </lineage>
</organism>
<sequence length="43" mass="4700">TDETDPSRPRGKGATASVRRAKEQALAEYGGRRIRRRVGTATT</sequence>
<comment type="caution">
    <text evidence="2">The sequence shown here is derived from an EMBL/GenBank/DDBJ whole genome shotgun (WGS) entry which is preliminary data.</text>
</comment>
<accession>A0A392UL83</accession>
<name>A0A392UL83_9FABA</name>